<evidence type="ECO:0000313" key="1">
    <source>
        <dbReference type="EMBL" id="OGF79094.1"/>
    </source>
</evidence>
<gene>
    <name evidence="1" type="ORF">A2W54_00910</name>
</gene>
<dbReference type="Gene3D" id="1.10.1220.10">
    <property type="entry name" value="Met repressor-like"/>
    <property type="match status" value="1"/>
</dbReference>
<evidence type="ECO:0000313" key="2">
    <source>
        <dbReference type="Proteomes" id="UP000178425"/>
    </source>
</evidence>
<dbReference type="InterPro" id="IPR013321">
    <property type="entry name" value="Arc_rbn_hlx_hlx"/>
</dbReference>
<reference evidence="1 2" key="1">
    <citation type="journal article" date="2016" name="Nat. Commun.">
        <title>Thousands of microbial genomes shed light on interconnected biogeochemical processes in an aquifer system.</title>
        <authorList>
            <person name="Anantharaman K."/>
            <person name="Brown C.T."/>
            <person name="Hug L.A."/>
            <person name="Sharon I."/>
            <person name="Castelle C.J."/>
            <person name="Probst A.J."/>
            <person name="Thomas B.C."/>
            <person name="Singh A."/>
            <person name="Wilkins M.J."/>
            <person name="Karaoz U."/>
            <person name="Brodie E.L."/>
            <person name="Williams K.H."/>
            <person name="Hubbard S.S."/>
            <person name="Banfield J.F."/>
        </authorList>
    </citation>
    <scope>NUCLEOTIDE SEQUENCE [LARGE SCALE GENOMIC DNA]</scope>
</reference>
<name>A0A1F5WTZ3_9BACT</name>
<dbReference type="AlphaFoldDB" id="A0A1F5WTZ3"/>
<dbReference type="GO" id="GO:0006355">
    <property type="term" value="P:regulation of DNA-templated transcription"/>
    <property type="evidence" value="ECO:0007669"/>
    <property type="project" value="InterPro"/>
</dbReference>
<evidence type="ECO:0008006" key="3">
    <source>
        <dbReference type="Google" id="ProtNLM"/>
    </source>
</evidence>
<dbReference type="InterPro" id="IPR045944">
    <property type="entry name" value="DUF6364"/>
</dbReference>
<accession>A0A1F5WTZ3</accession>
<dbReference type="EMBL" id="MFHI01000010">
    <property type="protein sequence ID" value="OGF79094.1"/>
    <property type="molecule type" value="Genomic_DNA"/>
</dbReference>
<organism evidence="1 2">
    <name type="scientific">Candidatus Giovannonibacteria bacterium RIFCSPHIGHO2_02_43_13</name>
    <dbReference type="NCBI Taxonomy" id="1798330"/>
    <lineage>
        <taxon>Bacteria</taxon>
        <taxon>Candidatus Giovannoniibacteriota</taxon>
    </lineage>
</organism>
<dbReference type="Pfam" id="PF19891">
    <property type="entry name" value="DUF6364"/>
    <property type="match status" value="1"/>
</dbReference>
<protein>
    <recommendedName>
        <fullName evidence="3">Damage-inducible protein J</fullName>
    </recommendedName>
</protein>
<proteinExistence type="predicted"/>
<sequence>MKTLINVKADKEVKENAQKIAEALGLPLSSIINAYLKEFIRDQAVRFSVEPQLRPEVARLLLKASSDYKRKKNTSGIFETWTEAKKYLRDQ</sequence>
<comment type="caution">
    <text evidence="1">The sequence shown here is derived from an EMBL/GenBank/DDBJ whole genome shotgun (WGS) entry which is preliminary data.</text>
</comment>
<dbReference type="Proteomes" id="UP000178425">
    <property type="component" value="Unassembled WGS sequence"/>
</dbReference>